<dbReference type="AlphaFoldDB" id="A0A922HSQ0"/>
<dbReference type="PRINTS" id="PR00368">
    <property type="entry name" value="FADPNR"/>
</dbReference>
<dbReference type="GO" id="GO:0005737">
    <property type="term" value="C:cytoplasm"/>
    <property type="evidence" value="ECO:0007669"/>
    <property type="project" value="TreeGrafter"/>
</dbReference>
<keyword evidence="4" id="KW-0001">2Fe-2S</keyword>
<dbReference type="InterPro" id="IPR016156">
    <property type="entry name" value="FAD/NAD-linked_Rdtase_dimer_sf"/>
</dbReference>
<reference evidence="11" key="1">
    <citation type="submission" date="2013-05" db="EMBL/GenBank/DDBJ databases">
        <authorList>
            <person name="Yim A.K.Y."/>
            <person name="Chan T.F."/>
            <person name="Ji K.M."/>
            <person name="Liu X.Y."/>
            <person name="Zhou J.W."/>
            <person name="Li R.Q."/>
            <person name="Yang K.Y."/>
            <person name="Li J."/>
            <person name="Li M."/>
            <person name="Law P.T.W."/>
            <person name="Wu Y.L."/>
            <person name="Cai Z.L."/>
            <person name="Qin H."/>
            <person name="Bao Y."/>
            <person name="Leung R.K.K."/>
            <person name="Ng P.K.S."/>
            <person name="Zou J."/>
            <person name="Zhong X.J."/>
            <person name="Ran P.X."/>
            <person name="Zhong N.S."/>
            <person name="Liu Z.G."/>
            <person name="Tsui S.K.W."/>
        </authorList>
    </citation>
    <scope>NUCLEOTIDE SEQUENCE</scope>
    <source>
        <strain evidence="11">Derf</strain>
        <tissue evidence="11">Whole organism</tissue>
    </source>
</reference>
<dbReference type="PANTHER" id="PTHR43557">
    <property type="entry name" value="APOPTOSIS-INDUCING FACTOR 1"/>
    <property type="match status" value="1"/>
</dbReference>
<comment type="similarity">
    <text evidence="2">Belongs to the FAD-dependent oxidoreductase family.</text>
</comment>
<dbReference type="GO" id="GO:0046872">
    <property type="term" value="F:metal ion binding"/>
    <property type="evidence" value="ECO:0007669"/>
    <property type="project" value="UniProtKB-KW"/>
</dbReference>
<dbReference type="InterPro" id="IPR028202">
    <property type="entry name" value="Reductase_C"/>
</dbReference>
<dbReference type="InterPro" id="IPR017941">
    <property type="entry name" value="Rieske_2Fe-2S"/>
</dbReference>
<evidence type="ECO:0000256" key="7">
    <source>
        <dbReference type="ARBA" id="ARBA00023002"/>
    </source>
</evidence>
<dbReference type="Proteomes" id="UP000790347">
    <property type="component" value="Unassembled WGS sequence"/>
</dbReference>
<gene>
    <name evidence="11" type="primary">AIFM3</name>
    <name evidence="11" type="ORF">DERF_012847</name>
</gene>
<keyword evidence="3" id="KW-0285">Flavoprotein</keyword>
<evidence type="ECO:0000313" key="11">
    <source>
        <dbReference type="EMBL" id="KAH9502048.1"/>
    </source>
</evidence>
<organism evidence="11 12">
    <name type="scientific">Dermatophagoides farinae</name>
    <name type="common">American house dust mite</name>
    <dbReference type="NCBI Taxonomy" id="6954"/>
    <lineage>
        <taxon>Eukaryota</taxon>
        <taxon>Metazoa</taxon>
        <taxon>Ecdysozoa</taxon>
        <taxon>Arthropoda</taxon>
        <taxon>Chelicerata</taxon>
        <taxon>Arachnida</taxon>
        <taxon>Acari</taxon>
        <taxon>Acariformes</taxon>
        <taxon>Sarcoptiformes</taxon>
        <taxon>Astigmata</taxon>
        <taxon>Psoroptidia</taxon>
        <taxon>Analgoidea</taxon>
        <taxon>Pyroglyphidae</taxon>
        <taxon>Dermatophagoidinae</taxon>
        <taxon>Dermatophagoides</taxon>
    </lineage>
</organism>
<dbReference type="Pfam" id="PF00355">
    <property type="entry name" value="Rieske"/>
    <property type="match status" value="1"/>
</dbReference>
<accession>A0A922HSQ0</accession>
<evidence type="ECO:0000256" key="3">
    <source>
        <dbReference type="ARBA" id="ARBA00022630"/>
    </source>
</evidence>
<evidence type="ECO:0000256" key="6">
    <source>
        <dbReference type="ARBA" id="ARBA00022827"/>
    </source>
</evidence>
<dbReference type="Pfam" id="PF14759">
    <property type="entry name" value="Reductase_C"/>
    <property type="match status" value="1"/>
</dbReference>
<comment type="caution">
    <text evidence="11">The sequence shown here is derived from an EMBL/GenBank/DDBJ whole genome shotgun (WGS) entry which is preliminary data.</text>
</comment>
<dbReference type="Gene3D" id="3.30.390.30">
    <property type="match status" value="1"/>
</dbReference>
<feature type="domain" description="Rieske" evidence="10">
    <location>
        <begin position="7"/>
        <end position="125"/>
    </location>
</feature>
<comment type="cofactor">
    <cofactor evidence="1">
        <name>FAD</name>
        <dbReference type="ChEBI" id="CHEBI:57692"/>
    </cofactor>
</comment>
<dbReference type="Gene3D" id="2.102.10.10">
    <property type="entry name" value="Rieske [2Fe-2S] iron-sulphur domain"/>
    <property type="match status" value="1"/>
</dbReference>
<keyword evidence="8" id="KW-0408">Iron</keyword>
<keyword evidence="9" id="KW-0411">Iron-sulfur</keyword>
<dbReference type="InterPro" id="IPR036188">
    <property type="entry name" value="FAD/NAD-bd_sf"/>
</dbReference>
<protein>
    <submittedName>
        <fullName evidence="11">Apoptosis-inducing factor 3</fullName>
    </submittedName>
</protein>
<dbReference type="PRINTS" id="PR00411">
    <property type="entry name" value="PNDRDTASEI"/>
</dbReference>
<evidence type="ECO:0000256" key="1">
    <source>
        <dbReference type="ARBA" id="ARBA00001974"/>
    </source>
</evidence>
<evidence type="ECO:0000313" key="12">
    <source>
        <dbReference type="Proteomes" id="UP000790347"/>
    </source>
</evidence>
<dbReference type="PANTHER" id="PTHR43557:SF2">
    <property type="entry name" value="RIESKE DOMAIN-CONTAINING PROTEIN-RELATED"/>
    <property type="match status" value="1"/>
</dbReference>
<evidence type="ECO:0000256" key="2">
    <source>
        <dbReference type="ARBA" id="ARBA00006442"/>
    </source>
</evidence>
<proteinExistence type="inferred from homology"/>
<dbReference type="PROSITE" id="PS51296">
    <property type="entry name" value="RIESKE"/>
    <property type="match status" value="1"/>
</dbReference>
<dbReference type="Pfam" id="PF07992">
    <property type="entry name" value="Pyr_redox_2"/>
    <property type="match status" value="1"/>
</dbReference>
<evidence type="ECO:0000256" key="9">
    <source>
        <dbReference type="ARBA" id="ARBA00023014"/>
    </source>
</evidence>
<dbReference type="Gene3D" id="3.50.50.60">
    <property type="entry name" value="FAD/NAD(P)-binding domain"/>
    <property type="match status" value="2"/>
</dbReference>
<dbReference type="SUPFAM" id="SSF51905">
    <property type="entry name" value="FAD/NAD(P)-binding domain"/>
    <property type="match status" value="2"/>
</dbReference>
<dbReference type="EMBL" id="ASGP02000006">
    <property type="protein sequence ID" value="KAH9502048.1"/>
    <property type="molecule type" value="Genomic_DNA"/>
</dbReference>
<keyword evidence="5" id="KW-0479">Metal-binding</keyword>
<dbReference type="InterPro" id="IPR050446">
    <property type="entry name" value="FAD-oxidoreductase/Apoptosis"/>
</dbReference>
<keyword evidence="6" id="KW-0274">FAD</keyword>
<dbReference type="SUPFAM" id="SSF55424">
    <property type="entry name" value="FAD/NAD-linked reductases, dimerisation (C-terminal) domain"/>
    <property type="match status" value="1"/>
</dbReference>
<dbReference type="GO" id="GO:0016651">
    <property type="term" value="F:oxidoreductase activity, acting on NAD(P)H"/>
    <property type="evidence" value="ECO:0007669"/>
    <property type="project" value="TreeGrafter"/>
</dbReference>
<sequence length="569" mass="64395">MSDILEQSVCKIDELQIKEKKVVRIENVGIVLYRKSETEIIAFGNRCSHYSAPLINGNVFFLYMIRISCITEFQSNYSGVIYGDLAICPWHGACFNIRTGDIEEFPGCNNIPTFDIEIRDDEVFLRAKKEKFVTSIQRISIRRMSTNEQTIIVIGGGPAGFQCAETLRQEIAGFDGRIILISDEDAIPYDRTKLSKNLASKLENIVLRNEDYYQQAQIELKLQTKCQRLDTDTQMVYLNDGTAIHYDKCFIATGSRPRKYNSPMLNENIENIFYLRTYRDANNIHNQINEDKNVVLIGSSFIVIEIACSIIKLAKSITIISRTDVPYSRTLGRRIGAAIKKVLISKNIRFLCTGSSSPLEFVLDEESNRLIRIKSPEFAEHIECDVCVIGIGSVPNTEFLRESSSSNIKLSDNNCIIVDENFQTSVPNVYAGGDVCVYPNHIFDDQMMNIAHWQTAQAHGRQASLAMMNRLAPLETRFQSVTFFWSAIFGKGIRFAGIVNDPDDCLIDGDIIDLHFVAYYFRDDRVIGVATIGRDPLASAFAALLRDNKILTKQDIESNPNAWFENNFS</sequence>
<evidence type="ECO:0000256" key="5">
    <source>
        <dbReference type="ARBA" id="ARBA00022723"/>
    </source>
</evidence>
<reference evidence="11" key="2">
    <citation type="journal article" date="2022" name="Res Sq">
        <title>Comparative Genomics Reveals Insights into the Divergent Evolution of Astigmatic Mites and Household Pest Adaptations.</title>
        <authorList>
            <person name="Xiong Q."/>
            <person name="Wan A.T.-Y."/>
            <person name="Liu X.-Y."/>
            <person name="Fung C.S.-H."/>
            <person name="Xiao X."/>
            <person name="Malainual N."/>
            <person name="Hou J."/>
            <person name="Wang L."/>
            <person name="Wang M."/>
            <person name="Yang K."/>
            <person name="Cui Y."/>
            <person name="Leung E."/>
            <person name="Nong W."/>
            <person name="Shin S.-K."/>
            <person name="Au S."/>
            <person name="Jeong K.Y."/>
            <person name="Chew F.T."/>
            <person name="Hui J."/>
            <person name="Leung T.F."/>
            <person name="Tungtrongchitr A."/>
            <person name="Zhong N."/>
            <person name="Liu Z."/>
            <person name="Tsui S."/>
        </authorList>
    </citation>
    <scope>NUCLEOTIDE SEQUENCE</scope>
    <source>
        <strain evidence="11">Derf</strain>
        <tissue evidence="11">Whole organism</tissue>
    </source>
</reference>
<evidence type="ECO:0000256" key="4">
    <source>
        <dbReference type="ARBA" id="ARBA00022714"/>
    </source>
</evidence>
<name>A0A922HSQ0_DERFA</name>
<evidence type="ECO:0000256" key="8">
    <source>
        <dbReference type="ARBA" id="ARBA00023004"/>
    </source>
</evidence>
<keyword evidence="12" id="KW-1185">Reference proteome</keyword>
<evidence type="ECO:0000259" key="10">
    <source>
        <dbReference type="PROSITE" id="PS51296"/>
    </source>
</evidence>
<dbReference type="InterPro" id="IPR023753">
    <property type="entry name" value="FAD/NAD-binding_dom"/>
</dbReference>
<dbReference type="SUPFAM" id="SSF50022">
    <property type="entry name" value="ISP domain"/>
    <property type="match status" value="1"/>
</dbReference>
<dbReference type="InterPro" id="IPR036922">
    <property type="entry name" value="Rieske_2Fe-2S_sf"/>
</dbReference>
<keyword evidence="7" id="KW-0560">Oxidoreductase</keyword>
<dbReference type="GO" id="GO:0051537">
    <property type="term" value="F:2 iron, 2 sulfur cluster binding"/>
    <property type="evidence" value="ECO:0007669"/>
    <property type="project" value="UniProtKB-KW"/>
</dbReference>